<comment type="catalytic activity">
    <reaction evidence="1">
        <text>ATP + protein L-histidine = ADP + protein N-phospho-L-histidine.</text>
        <dbReference type="EC" id="2.7.13.3"/>
    </reaction>
</comment>
<keyword evidence="10" id="KW-1133">Transmembrane helix</keyword>
<dbReference type="KEGG" id="kme:H0A61_01215"/>
<dbReference type="InterPro" id="IPR003594">
    <property type="entry name" value="HATPase_dom"/>
</dbReference>
<dbReference type="CDD" id="cd16917">
    <property type="entry name" value="HATPase_UhpB-NarQ-NarX-like"/>
    <property type="match status" value="1"/>
</dbReference>
<dbReference type="InterPro" id="IPR050482">
    <property type="entry name" value="Sensor_HK_TwoCompSys"/>
</dbReference>
<keyword evidence="7" id="KW-0067">ATP-binding</keyword>
<dbReference type="SMART" id="SM00387">
    <property type="entry name" value="HATPase_c"/>
    <property type="match status" value="1"/>
</dbReference>
<evidence type="ECO:0000256" key="6">
    <source>
        <dbReference type="ARBA" id="ARBA00022777"/>
    </source>
</evidence>
<protein>
    <recommendedName>
        <fullName evidence="2">histidine kinase</fullName>
        <ecNumber evidence="2">2.7.13.3</ecNumber>
    </recommendedName>
</protein>
<keyword evidence="3" id="KW-0597">Phosphoprotein</keyword>
<dbReference type="Gene3D" id="3.30.565.10">
    <property type="entry name" value="Histidine kinase-like ATPase, C-terminal domain"/>
    <property type="match status" value="1"/>
</dbReference>
<evidence type="ECO:0000256" key="9">
    <source>
        <dbReference type="SAM" id="Coils"/>
    </source>
</evidence>
<dbReference type="Pfam" id="PF02518">
    <property type="entry name" value="HATPase_c"/>
    <property type="match status" value="1"/>
</dbReference>
<gene>
    <name evidence="12" type="primary">desK</name>
    <name evidence="12" type="ORF">H0A61_01215</name>
</gene>
<keyword evidence="10" id="KW-0812">Transmembrane</keyword>
<evidence type="ECO:0000256" key="7">
    <source>
        <dbReference type="ARBA" id="ARBA00022840"/>
    </source>
</evidence>
<dbReference type="Pfam" id="PF07730">
    <property type="entry name" value="HisKA_3"/>
    <property type="match status" value="1"/>
</dbReference>
<dbReference type="Gene3D" id="1.20.5.1930">
    <property type="match status" value="1"/>
</dbReference>
<evidence type="ECO:0000313" key="13">
    <source>
        <dbReference type="Proteomes" id="UP000662904"/>
    </source>
</evidence>
<evidence type="ECO:0000256" key="2">
    <source>
        <dbReference type="ARBA" id="ARBA00012438"/>
    </source>
</evidence>
<keyword evidence="6 12" id="KW-0418">Kinase</keyword>
<dbReference type="InterPro" id="IPR011712">
    <property type="entry name" value="Sig_transdc_His_kin_sub3_dim/P"/>
</dbReference>
<evidence type="ECO:0000256" key="3">
    <source>
        <dbReference type="ARBA" id="ARBA00022553"/>
    </source>
</evidence>
<keyword evidence="5" id="KW-0547">Nucleotide-binding</keyword>
<feature type="transmembrane region" description="Helical" evidence="10">
    <location>
        <begin position="150"/>
        <end position="170"/>
    </location>
</feature>
<feature type="transmembrane region" description="Helical" evidence="10">
    <location>
        <begin position="26"/>
        <end position="45"/>
    </location>
</feature>
<sequence>MKRYLHILKIMLFIHRIRIQPALKRYLHILKMCLNLIIFLLALSFENASFERTARMVLLFTGLVTWGLIRPYIRAGQPWWYGVDVILIYLLEYQSKYLVNYFFHILYVSTVLEAGINLNRYKANIVAMAASAAALSKFIAAMKFGINAALISQLLFNIFALAFLITLLNYGKLQQEERQKSQFLYGELVEAYRRLEELSREKEKAAVLEERNRIARDMHDALGHRLTSLIMQLEMGKQALKKNPEEVGEVLERCARGAREALADTRKVVKALKGKESIDIEHIRKMLDEFKGDTGIEIKANLPPLELSLEEVTALYRVIQEAVTNAVRHGKATRISVDVNEEGKKLKLYIRDNGTGGEYKEGFGISGMRKRFEELGGTLRINAGNGFEVIGEFERSVDR</sequence>
<dbReference type="AlphaFoldDB" id="A0A8A0RM44"/>
<keyword evidence="4 12" id="KW-0808">Transferase</keyword>
<evidence type="ECO:0000313" key="12">
    <source>
        <dbReference type="EMBL" id="QSQ08864.1"/>
    </source>
</evidence>
<dbReference type="PANTHER" id="PTHR24421">
    <property type="entry name" value="NITRATE/NITRITE SENSOR PROTEIN NARX-RELATED"/>
    <property type="match status" value="1"/>
</dbReference>
<evidence type="ECO:0000256" key="8">
    <source>
        <dbReference type="ARBA" id="ARBA00023012"/>
    </source>
</evidence>
<reference evidence="12" key="1">
    <citation type="submission" date="2020-07" db="EMBL/GenBank/DDBJ databases">
        <title>Koleobacter methoxysyntrophicus gen. nov., sp. nov., a novel anaerobic bacterium isolated from deep subsurface oil field and proposal of Koleobacterales ord. nov. in the phylum Firmicutes.</title>
        <authorList>
            <person name="Sakamoto S."/>
            <person name="Tamaki H."/>
        </authorList>
    </citation>
    <scope>NUCLEOTIDE SEQUENCE</scope>
    <source>
        <strain evidence="12">NRmbB1</strain>
    </source>
</reference>
<proteinExistence type="predicted"/>
<keyword evidence="9" id="KW-0175">Coiled coil</keyword>
<keyword evidence="13" id="KW-1185">Reference proteome</keyword>
<dbReference type="GO" id="GO:0000155">
    <property type="term" value="F:phosphorelay sensor kinase activity"/>
    <property type="evidence" value="ECO:0007669"/>
    <property type="project" value="InterPro"/>
</dbReference>
<evidence type="ECO:0000256" key="1">
    <source>
        <dbReference type="ARBA" id="ARBA00000085"/>
    </source>
</evidence>
<dbReference type="EC" id="2.7.13.3" evidence="2"/>
<organism evidence="12 13">
    <name type="scientific">Koleobacter methoxysyntrophicus</name>
    <dbReference type="NCBI Taxonomy" id="2751313"/>
    <lineage>
        <taxon>Bacteria</taxon>
        <taxon>Bacillati</taxon>
        <taxon>Bacillota</taxon>
        <taxon>Clostridia</taxon>
        <taxon>Koleobacterales</taxon>
        <taxon>Koleobacteraceae</taxon>
        <taxon>Koleobacter</taxon>
    </lineage>
</organism>
<feature type="transmembrane region" description="Helical" evidence="10">
    <location>
        <begin position="101"/>
        <end position="118"/>
    </location>
</feature>
<feature type="domain" description="Histidine kinase/HSP90-like ATPase" evidence="11">
    <location>
        <begin position="310"/>
        <end position="395"/>
    </location>
</feature>
<feature type="coiled-coil region" evidence="9">
    <location>
        <begin position="188"/>
        <end position="218"/>
    </location>
</feature>
<name>A0A8A0RM44_9FIRM</name>
<keyword evidence="10" id="KW-0472">Membrane</keyword>
<dbReference type="GO" id="GO:0016020">
    <property type="term" value="C:membrane"/>
    <property type="evidence" value="ECO:0007669"/>
    <property type="project" value="InterPro"/>
</dbReference>
<evidence type="ECO:0000256" key="10">
    <source>
        <dbReference type="SAM" id="Phobius"/>
    </source>
</evidence>
<dbReference type="Proteomes" id="UP000662904">
    <property type="component" value="Chromosome"/>
</dbReference>
<dbReference type="PANTHER" id="PTHR24421:SF10">
    <property type="entry name" value="NITRATE_NITRITE SENSOR PROTEIN NARQ"/>
    <property type="match status" value="1"/>
</dbReference>
<evidence type="ECO:0000256" key="4">
    <source>
        <dbReference type="ARBA" id="ARBA00022679"/>
    </source>
</evidence>
<dbReference type="GO" id="GO:0046983">
    <property type="term" value="F:protein dimerization activity"/>
    <property type="evidence" value="ECO:0007669"/>
    <property type="project" value="InterPro"/>
</dbReference>
<keyword evidence="8" id="KW-0902">Two-component regulatory system</keyword>
<evidence type="ECO:0000259" key="11">
    <source>
        <dbReference type="SMART" id="SM00387"/>
    </source>
</evidence>
<dbReference type="InterPro" id="IPR036890">
    <property type="entry name" value="HATPase_C_sf"/>
</dbReference>
<accession>A0A8A0RM44</accession>
<dbReference type="SUPFAM" id="SSF55874">
    <property type="entry name" value="ATPase domain of HSP90 chaperone/DNA topoisomerase II/histidine kinase"/>
    <property type="match status" value="1"/>
</dbReference>
<evidence type="ECO:0000256" key="5">
    <source>
        <dbReference type="ARBA" id="ARBA00022741"/>
    </source>
</evidence>
<dbReference type="GO" id="GO:0005524">
    <property type="term" value="F:ATP binding"/>
    <property type="evidence" value="ECO:0007669"/>
    <property type="project" value="UniProtKB-KW"/>
</dbReference>
<dbReference type="EMBL" id="CP059066">
    <property type="protein sequence ID" value="QSQ08864.1"/>
    <property type="molecule type" value="Genomic_DNA"/>
</dbReference>